<feature type="transmembrane region" description="Helical" evidence="1">
    <location>
        <begin position="96"/>
        <end position="116"/>
    </location>
</feature>
<keyword evidence="1" id="KW-0812">Transmembrane</keyword>
<reference evidence="3" key="1">
    <citation type="journal article" date="2013" name="BMC Microbiol.">
        <title>Taxonomy and evolution of bacteriochlorophyll a-containing members of the OM60/NOR5 clade of marine gammaproteobacteria: description of Luminiphilus syltensis gen. nov., sp. nov., reclassification of Haliea rubra as Pseudohaliea rubra gen. nov., comb. nov., and emendation of Chromatocurvus halotolerans.</title>
        <authorList>
            <person name="Spring S."/>
            <person name="Riedel T."/>
            <person name="Sproer C."/>
            <person name="Yan S."/>
            <person name="Harder J."/>
            <person name="Fuchs B.M."/>
        </authorList>
    </citation>
    <scope>NUCLEOTIDE SEQUENCE [LARGE SCALE GENOMIC DNA]</scope>
    <source>
        <strain evidence="3">NOR51-B</strain>
    </source>
</reference>
<evidence type="ECO:0000313" key="2">
    <source>
        <dbReference type="EMBL" id="EED35541.1"/>
    </source>
</evidence>
<dbReference type="PANTHER" id="PTHR35867">
    <property type="entry name" value="PROTEIN RSEC"/>
    <property type="match status" value="1"/>
</dbReference>
<feature type="transmembrane region" description="Helical" evidence="1">
    <location>
        <begin position="67"/>
        <end position="90"/>
    </location>
</feature>
<evidence type="ECO:0000256" key="1">
    <source>
        <dbReference type="SAM" id="Phobius"/>
    </source>
</evidence>
<dbReference type="PIRSF" id="PIRSF004923">
    <property type="entry name" value="RseC"/>
    <property type="match status" value="1"/>
</dbReference>
<dbReference type="STRING" id="565045.NOR51B_1487"/>
<keyword evidence="3" id="KW-1185">Reference proteome</keyword>
<dbReference type="PANTHER" id="PTHR35867:SF1">
    <property type="entry name" value="PROTEIN RSEC"/>
    <property type="match status" value="1"/>
</dbReference>
<dbReference type="Pfam" id="PF04246">
    <property type="entry name" value="RseC_MucC"/>
    <property type="match status" value="1"/>
</dbReference>
<accession>B8KRG3</accession>
<keyword evidence="1" id="KW-1133">Transmembrane helix</keyword>
<dbReference type="InterPro" id="IPR026268">
    <property type="entry name" value="RseC"/>
</dbReference>
<keyword evidence="1" id="KW-0472">Membrane</keyword>
<dbReference type="EMBL" id="DS999411">
    <property type="protein sequence ID" value="EED35541.1"/>
    <property type="molecule type" value="Genomic_DNA"/>
</dbReference>
<dbReference type="eggNOG" id="COG3086">
    <property type="taxonomic scope" value="Bacteria"/>
</dbReference>
<dbReference type="Proteomes" id="UP000004699">
    <property type="component" value="Unassembled WGS sequence"/>
</dbReference>
<protein>
    <submittedName>
        <fullName evidence="2">Positive regulator of sigma E, RseC/MucC</fullName>
    </submittedName>
</protein>
<dbReference type="HOGENOM" id="CLU_124911_0_2_6"/>
<dbReference type="AlphaFoldDB" id="B8KRG3"/>
<gene>
    <name evidence="2" type="ORF">NOR51B_1487</name>
</gene>
<proteinExistence type="predicted"/>
<dbReference type="InterPro" id="IPR007359">
    <property type="entry name" value="SigmaE_reg_RseC_MucC"/>
</dbReference>
<name>B8KRG3_9GAMM</name>
<evidence type="ECO:0000313" key="3">
    <source>
        <dbReference type="Proteomes" id="UP000004699"/>
    </source>
</evidence>
<sequence length="145" mass="15275">METDAVWVETVRSSACGRCAARAGCGHGALASISASKGLIRALTGEHVQASACAIDDEVDIELPEQAVLYGSFLVYLVPLVLAIVGTIIGEQLGELGAAAGFVAGIAAGFLLIRWLPTLTRRWAYFEPRVAAVRRPIQSIAVESH</sequence>
<organism evidence="2 3">
    <name type="scientific">Luminiphilus syltensis NOR5-1B</name>
    <dbReference type="NCBI Taxonomy" id="565045"/>
    <lineage>
        <taxon>Bacteria</taxon>
        <taxon>Pseudomonadati</taxon>
        <taxon>Pseudomonadota</taxon>
        <taxon>Gammaproteobacteria</taxon>
        <taxon>Cellvibrionales</taxon>
        <taxon>Halieaceae</taxon>
        <taxon>Luminiphilus</taxon>
    </lineage>
</organism>